<protein>
    <submittedName>
        <fullName evidence="1">Uncharacterized protein</fullName>
    </submittedName>
</protein>
<sequence length="77" mass="8685">MRMVGAAPHERGWRDLWLAITGWRRPAEAEVAVEVALRDIDLAAFGGLDGPIAYGIEADRREGRPSRRKRLRALTNF</sequence>
<dbReference type="EMBL" id="JABDYC010000002">
    <property type="protein sequence ID" value="MBX5022645.1"/>
    <property type="molecule type" value="Genomic_DNA"/>
</dbReference>
<gene>
    <name evidence="1" type="ORF">HJB63_08660</name>
</gene>
<evidence type="ECO:0000313" key="1">
    <source>
        <dbReference type="EMBL" id="MBX5022645.1"/>
    </source>
</evidence>
<dbReference type="Proteomes" id="UP000749740">
    <property type="component" value="Unassembled WGS sequence"/>
</dbReference>
<accession>A0A9Q3M9G1</accession>
<dbReference type="RefSeq" id="WP_207241089.1">
    <property type="nucleotide sequence ID" value="NZ_CP071454.1"/>
</dbReference>
<proteinExistence type="predicted"/>
<reference evidence="1" key="1">
    <citation type="submission" date="2020-04" db="EMBL/GenBank/DDBJ databases">
        <title>Global-level population genomics: horizontal gene transfer, symbiosis and evolution in Rhizobia.</title>
        <authorList>
            <person name="Gai Y."/>
        </authorList>
    </citation>
    <scope>NUCLEOTIDE SEQUENCE</scope>
    <source>
        <strain evidence="1">BLR57</strain>
    </source>
</reference>
<name>A0A9Q3M9G1_9HYPH</name>
<evidence type="ECO:0000313" key="2">
    <source>
        <dbReference type="Proteomes" id="UP000749740"/>
    </source>
</evidence>
<organism evidence="1 2">
    <name type="scientific">Rhizobium lentis</name>
    <dbReference type="NCBI Taxonomy" id="1138194"/>
    <lineage>
        <taxon>Bacteria</taxon>
        <taxon>Pseudomonadati</taxon>
        <taxon>Pseudomonadota</taxon>
        <taxon>Alphaproteobacteria</taxon>
        <taxon>Hyphomicrobiales</taxon>
        <taxon>Rhizobiaceae</taxon>
        <taxon>Rhizobium/Agrobacterium group</taxon>
        <taxon>Rhizobium</taxon>
    </lineage>
</organism>
<dbReference type="AlphaFoldDB" id="A0A9Q3M9G1"/>
<dbReference type="GeneID" id="66140950"/>
<comment type="caution">
    <text evidence="1">The sequence shown here is derived from an EMBL/GenBank/DDBJ whole genome shotgun (WGS) entry which is preliminary data.</text>
</comment>